<proteinExistence type="predicted"/>
<dbReference type="Proteomes" id="UP000593892">
    <property type="component" value="Chromosome"/>
</dbReference>
<evidence type="ECO:0000313" key="2">
    <source>
        <dbReference type="EMBL" id="QOY87678.1"/>
    </source>
</evidence>
<evidence type="ECO:0000256" key="1">
    <source>
        <dbReference type="SAM" id="Phobius"/>
    </source>
</evidence>
<sequence length="138" mass="14507">MPETPSLRPLAMAAISLEIFLSLGALAGGAALMLGPRGEIIPLPLSALQGSPFATYFVPGVILFTILGLGPLAAAWLAWRRNPRAPDAAFSIGVALLIWLAVEVAIIGYSSDPPLQPFYMLLGAVMAGVGLAWRVRQQ</sequence>
<dbReference type="EMBL" id="CP063849">
    <property type="protein sequence ID" value="QOY87678.1"/>
    <property type="molecule type" value="Genomic_DNA"/>
</dbReference>
<keyword evidence="1" id="KW-1133">Transmembrane helix</keyword>
<keyword evidence="3" id="KW-1185">Reference proteome</keyword>
<feature type="transmembrane region" description="Helical" evidence="1">
    <location>
        <begin position="12"/>
        <end position="34"/>
    </location>
</feature>
<feature type="transmembrane region" description="Helical" evidence="1">
    <location>
        <begin position="117"/>
        <end position="135"/>
    </location>
</feature>
<evidence type="ECO:0000313" key="3">
    <source>
        <dbReference type="Proteomes" id="UP000593892"/>
    </source>
</evidence>
<keyword evidence="1" id="KW-0812">Transmembrane</keyword>
<feature type="transmembrane region" description="Helical" evidence="1">
    <location>
        <begin position="54"/>
        <end position="77"/>
    </location>
</feature>
<dbReference type="AlphaFoldDB" id="A0A7S7NQ08"/>
<protein>
    <submittedName>
        <fullName evidence="2">Uncharacterized protein</fullName>
    </submittedName>
</protein>
<accession>A0A7S7NQ08</accession>
<gene>
    <name evidence="2" type="ORF">IRI77_33845</name>
</gene>
<keyword evidence="1" id="KW-0472">Membrane</keyword>
<name>A0A7S7NQ08_PALFE</name>
<dbReference type="KEGG" id="pfer:IRI77_33845"/>
<organism evidence="2 3">
    <name type="scientific">Paludibaculum fermentans</name>
    <dbReference type="NCBI Taxonomy" id="1473598"/>
    <lineage>
        <taxon>Bacteria</taxon>
        <taxon>Pseudomonadati</taxon>
        <taxon>Acidobacteriota</taxon>
        <taxon>Terriglobia</taxon>
        <taxon>Bryobacterales</taxon>
        <taxon>Bryobacteraceae</taxon>
        <taxon>Paludibaculum</taxon>
    </lineage>
</organism>
<reference evidence="2 3" key="1">
    <citation type="submission" date="2020-10" db="EMBL/GenBank/DDBJ databases">
        <title>Complete genome sequence of Paludibaculum fermentans P105T, a facultatively anaerobic acidobacterium capable of dissimilatory Fe(III) reduction.</title>
        <authorList>
            <person name="Dedysh S.N."/>
            <person name="Beletsky A.V."/>
            <person name="Kulichevskaya I.S."/>
            <person name="Mardanov A.V."/>
            <person name="Ravin N.V."/>
        </authorList>
    </citation>
    <scope>NUCLEOTIDE SEQUENCE [LARGE SCALE GENOMIC DNA]</scope>
    <source>
        <strain evidence="2 3">P105</strain>
    </source>
</reference>
<feature type="transmembrane region" description="Helical" evidence="1">
    <location>
        <begin position="89"/>
        <end position="111"/>
    </location>
</feature>
<dbReference type="RefSeq" id="WP_194449345.1">
    <property type="nucleotide sequence ID" value="NZ_CP063849.1"/>
</dbReference>